<proteinExistence type="predicted"/>
<feature type="signal peptide" evidence="2">
    <location>
        <begin position="1"/>
        <end position="22"/>
    </location>
</feature>
<dbReference type="Pfam" id="PF10986">
    <property type="entry name" value="ZrgA"/>
    <property type="match status" value="1"/>
</dbReference>
<comment type="caution">
    <text evidence="3">The sequence shown here is derived from an EMBL/GenBank/DDBJ whole genome shotgun (WGS) entry which is preliminary data.</text>
</comment>
<evidence type="ECO:0000313" key="4">
    <source>
        <dbReference type="Proteomes" id="UP001500604"/>
    </source>
</evidence>
<organism evidence="3 4">
    <name type="scientific">Kistimonas scapharcae</name>
    <dbReference type="NCBI Taxonomy" id="1036133"/>
    <lineage>
        <taxon>Bacteria</taxon>
        <taxon>Pseudomonadati</taxon>
        <taxon>Pseudomonadota</taxon>
        <taxon>Gammaproteobacteria</taxon>
        <taxon>Oceanospirillales</taxon>
        <taxon>Endozoicomonadaceae</taxon>
        <taxon>Kistimonas</taxon>
    </lineage>
</organism>
<evidence type="ECO:0000256" key="1">
    <source>
        <dbReference type="SAM" id="MobiDB-lite"/>
    </source>
</evidence>
<evidence type="ECO:0000256" key="2">
    <source>
        <dbReference type="SAM" id="SignalP"/>
    </source>
</evidence>
<feature type="chain" id="PRO_5047319786" evidence="2">
    <location>
        <begin position="23"/>
        <end position="180"/>
    </location>
</feature>
<keyword evidence="4" id="KW-1185">Reference proteome</keyword>
<feature type="compositionally biased region" description="Basic and acidic residues" evidence="1">
    <location>
        <begin position="103"/>
        <end position="115"/>
    </location>
</feature>
<dbReference type="InterPro" id="IPR021253">
    <property type="entry name" value="ZrgA-like"/>
</dbReference>
<feature type="region of interest" description="Disordered" evidence="1">
    <location>
        <begin position="100"/>
        <end position="121"/>
    </location>
</feature>
<name>A0ABP8V897_9GAMM</name>
<evidence type="ECO:0000313" key="3">
    <source>
        <dbReference type="EMBL" id="GAA4652194.1"/>
    </source>
</evidence>
<dbReference type="Proteomes" id="UP001500604">
    <property type="component" value="Unassembled WGS sequence"/>
</dbReference>
<sequence>MNQRTICRSLAVIFFMSTPVMAETSRHHAAHVHGAGQLNLAVEGKLLHIEMTIPGHDIVGFESITSPEREQQVDQAIERLQQASMWHLPTSAQCTLLSTKAGHSAESHHDDDHGHHHDHGSHLDFTVSQVFECNNPKALTEIEARLFERFANSESLKVQALTDKGQMSATLKRGKPVFRF</sequence>
<dbReference type="EMBL" id="BAABFL010000471">
    <property type="protein sequence ID" value="GAA4652194.1"/>
    <property type="molecule type" value="Genomic_DNA"/>
</dbReference>
<protein>
    <submittedName>
        <fullName evidence="3">DUF2796 domain-containing protein</fullName>
    </submittedName>
</protein>
<reference evidence="4" key="1">
    <citation type="journal article" date="2019" name="Int. J. Syst. Evol. Microbiol.">
        <title>The Global Catalogue of Microorganisms (GCM) 10K type strain sequencing project: providing services to taxonomists for standard genome sequencing and annotation.</title>
        <authorList>
            <consortium name="The Broad Institute Genomics Platform"/>
            <consortium name="The Broad Institute Genome Sequencing Center for Infectious Disease"/>
            <person name="Wu L."/>
            <person name="Ma J."/>
        </authorList>
    </citation>
    <scope>NUCLEOTIDE SEQUENCE [LARGE SCALE GENOMIC DNA]</scope>
    <source>
        <strain evidence="4">JCM 17805</strain>
    </source>
</reference>
<accession>A0ABP8V897</accession>
<dbReference type="RefSeq" id="WP_345198711.1">
    <property type="nucleotide sequence ID" value="NZ_BAABFL010000471.1"/>
</dbReference>
<gene>
    <name evidence="3" type="ORF">GCM10023116_44780</name>
</gene>
<keyword evidence="2" id="KW-0732">Signal</keyword>